<protein>
    <submittedName>
        <fullName evidence="2">Uncharacterized protein</fullName>
    </submittedName>
</protein>
<accession>A0A2U2PCE9</accession>
<name>A0A2U2PCE9_9SPHI</name>
<reference evidence="2 3" key="1">
    <citation type="submission" date="2018-04" db="EMBL/GenBank/DDBJ databases">
        <title>Pedobacter chongqingensis sp. nov., isolated from a rottenly hemp rope.</title>
        <authorList>
            <person name="Cai Y."/>
        </authorList>
    </citation>
    <scope>NUCLEOTIDE SEQUENCE [LARGE SCALE GENOMIC DNA]</scope>
    <source>
        <strain evidence="2 3">FJ4-8</strain>
    </source>
</reference>
<evidence type="ECO:0000313" key="2">
    <source>
        <dbReference type="EMBL" id="PWG78984.1"/>
    </source>
</evidence>
<keyword evidence="1" id="KW-0472">Membrane</keyword>
<sequence>MDRFPLFKFQNMLRRRVTNMWLKILILIIMGIAAILFINYLDVIGKLSNVYLIAIVLLVMVFTSLIKIKR</sequence>
<organism evidence="2 3">
    <name type="scientific">Pararcticibacter amylolyticus</name>
    <dbReference type="NCBI Taxonomy" id="2173175"/>
    <lineage>
        <taxon>Bacteria</taxon>
        <taxon>Pseudomonadati</taxon>
        <taxon>Bacteroidota</taxon>
        <taxon>Sphingobacteriia</taxon>
        <taxon>Sphingobacteriales</taxon>
        <taxon>Sphingobacteriaceae</taxon>
        <taxon>Pararcticibacter</taxon>
    </lineage>
</organism>
<keyword evidence="1" id="KW-0812">Transmembrane</keyword>
<keyword evidence="1" id="KW-1133">Transmembrane helix</keyword>
<dbReference type="AlphaFoldDB" id="A0A2U2PCE9"/>
<feature type="transmembrane region" description="Helical" evidence="1">
    <location>
        <begin position="21"/>
        <end position="41"/>
    </location>
</feature>
<dbReference type="Proteomes" id="UP000245647">
    <property type="component" value="Unassembled WGS sequence"/>
</dbReference>
<evidence type="ECO:0000313" key="3">
    <source>
        <dbReference type="Proteomes" id="UP000245647"/>
    </source>
</evidence>
<dbReference type="EMBL" id="QEAS01000018">
    <property type="protein sequence ID" value="PWG78984.1"/>
    <property type="molecule type" value="Genomic_DNA"/>
</dbReference>
<gene>
    <name evidence="2" type="ORF">DDR33_19230</name>
</gene>
<comment type="caution">
    <text evidence="2">The sequence shown here is derived from an EMBL/GenBank/DDBJ whole genome shotgun (WGS) entry which is preliminary data.</text>
</comment>
<evidence type="ECO:0000256" key="1">
    <source>
        <dbReference type="SAM" id="Phobius"/>
    </source>
</evidence>
<keyword evidence="3" id="KW-1185">Reference proteome</keyword>
<proteinExistence type="predicted"/>
<feature type="transmembrane region" description="Helical" evidence="1">
    <location>
        <begin position="47"/>
        <end position="66"/>
    </location>
</feature>